<dbReference type="Gene3D" id="1.20.1260.10">
    <property type="match status" value="1"/>
</dbReference>
<dbReference type="KEGG" id="bhy:BHWA1_01085"/>
<dbReference type="InterPro" id="IPR003251">
    <property type="entry name" value="Rr_diiron-bd_dom"/>
</dbReference>
<dbReference type="GO" id="GO:0046872">
    <property type="term" value="F:metal ion binding"/>
    <property type="evidence" value="ECO:0007669"/>
    <property type="project" value="InterPro"/>
</dbReference>
<dbReference type="GO" id="GO:0016491">
    <property type="term" value="F:oxidoreductase activity"/>
    <property type="evidence" value="ECO:0007669"/>
    <property type="project" value="InterPro"/>
</dbReference>
<reference evidence="3 4" key="1">
    <citation type="journal article" date="2009" name="PLoS ONE">
        <title>Genome sequence of the pathogenic intestinal spirochete Brachyspira hyodysenteriae reveals adaptations to its lifestyle in the porcine large intestine.</title>
        <authorList>
            <person name="Bellgard M.I."/>
            <person name="Wanchanthuek P."/>
            <person name="La T."/>
            <person name="Ryan K."/>
            <person name="Moolhuijzen P."/>
            <person name="Albertyn Z."/>
            <person name="Shaban B."/>
            <person name="Motro Y."/>
            <person name="Dunn D.S."/>
            <person name="Schibeci D."/>
            <person name="Hunter A."/>
            <person name="Barrero R."/>
            <person name="Phillips N.D."/>
            <person name="Hampson D.J."/>
        </authorList>
    </citation>
    <scope>NUCLEOTIDE SEQUENCE [LARGE SCALE GENOMIC DNA]</scope>
    <source>
        <strain evidence="4">ATCC 49526 / WA1</strain>
    </source>
</reference>
<feature type="domain" description="Ferritin-like diiron" evidence="2">
    <location>
        <begin position="1"/>
        <end position="148"/>
    </location>
</feature>
<evidence type="ECO:0000313" key="4">
    <source>
        <dbReference type="Proteomes" id="UP000001803"/>
    </source>
</evidence>
<accession>A0A3B6VGP3</accession>
<dbReference type="SUPFAM" id="SSF47240">
    <property type="entry name" value="Ferritin-like"/>
    <property type="match status" value="1"/>
</dbReference>
<dbReference type="Gene3D" id="2.20.28.10">
    <property type="match status" value="1"/>
</dbReference>
<gene>
    <name evidence="3" type="ordered locus">BHWA1_01085</name>
</gene>
<dbReference type="PROSITE" id="PS50905">
    <property type="entry name" value="FERRITIN_LIKE"/>
    <property type="match status" value="1"/>
</dbReference>
<dbReference type="InterPro" id="IPR012347">
    <property type="entry name" value="Ferritin-like"/>
</dbReference>
<comment type="cofactor">
    <cofactor evidence="1">
        <name>Fe(3+)</name>
        <dbReference type="ChEBI" id="CHEBI:29034"/>
    </cofactor>
</comment>
<dbReference type="InterPro" id="IPR009040">
    <property type="entry name" value="Ferritin-like_diiron"/>
</dbReference>
<dbReference type="InterPro" id="IPR052364">
    <property type="entry name" value="Rubrerythrin"/>
</dbReference>
<dbReference type="Pfam" id="PF02915">
    <property type="entry name" value="Rubrerythrin"/>
    <property type="match status" value="1"/>
</dbReference>
<dbReference type="PANTHER" id="PTHR43865">
    <property type="entry name" value="RUBRERYTHRIN-RELATED"/>
    <property type="match status" value="1"/>
</dbReference>
<dbReference type="SUPFAM" id="SSF57802">
    <property type="entry name" value="Rubredoxin-like"/>
    <property type="match status" value="1"/>
</dbReference>
<evidence type="ECO:0000256" key="1">
    <source>
        <dbReference type="ARBA" id="ARBA00001965"/>
    </source>
</evidence>
<organism evidence="3 4">
    <name type="scientific">Brachyspira hyodysenteriae (strain ATCC 49526 / WA1)</name>
    <dbReference type="NCBI Taxonomy" id="565034"/>
    <lineage>
        <taxon>Bacteria</taxon>
        <taxon>Pseudomonadati</taxon>
        <taxon>Spirochaetota</taxon>
        <taxon>Spirochaetia</taxon>
        <taxon>Brachyspirales</taxon>
        <taxon>Brachyspiraceae</taxon>
        <taxon>Brachyspira</taxon>
    </lineage>
</organism>
<proteinExistence type="predicted"/>
<dbReference type="PANTHER" id="PTHR43865:SF1">
    <property type="entry name" value="RUBRERYTHRIN-RELATED"/>
    <property type="match status" value="1"/>
</dbReference>
<evidence type="ECO:0000313" key="3">
    <source>
        <dbReference type="EMBL" id="ACN83568.1"/>
    </source>
</evidence>
<keyword evidence="4" id="KW-1185">Reference proteome</keyword>
<dbReference type="STRING" id="565034.BHWA1_01085"/>
<dbReference type="InterPro" id="IPR009078">
    <property type="entry name" value="Ferritin-like_SF"/>
</dbReference>
<dbReference type="Proteomes" id="UP000001803">
    <property type="component" value="Chromosome"/>
</dbReference>
<protein>
    <submittedName>
        <fullName evidence="3">Rubrerythrin fusion protein</fullName>
    </submittedName>
</protein>
<dbReference type="EMBL" id="CP001357">
    <property type="protein sequence ID" value="ACN83568.1"/>
    <property type="molecule type" value="Genomic_DNA"/>
</dbReference>
<evidence type="ECO:0000259" key="2">
    <source>
        <dbReference type="PROSITE" id="PS50905"/>
    </source>
</evidence>
<name>A0A3B6VGP3_BRAHW</name>
<dbReference type="CDD" id="cd01041">
    <property type="entry name" value="Rubrerythrin"/>
    <property type="match status" value="1"/>
</dbReference>
<sequence length="184" mass="20463">MEEINMAAKTLEEVLYQIFQGESNAANRYSSFGKASSNKAIQKVFSTTSLAEKIHAEKMRKLALRSGLDMSKFVPQLNPVEPLSDKENLEAGIKGEVYESTILYPQLAQVAIEQKNKLASDTVNSLGKVETEHAKLFQDIIDNFLNKDGDVTFYLCPSCGNIYRDKAPETCETCGGSGKMFQKY</sequence>
<dbReference type="AlphaFoldDB" id="A0A3B6VGP3"/>